<protein>
    <recommendedName>
        <fullName evidence="4">GATA-type domain-containing protein</fullName>
    </recommendedName>
</protein>
<dbReference type="Gene3D" id="3.30.50.10">
    <property type="entry name" value="Erythroid Transcription Factor GATA-1, subunit A"/>
    <property type="match status" value="1"/>
</dbReference>
<feature type="region of interest" description="Disordered" evidence="3">
    <location>
        <begin position="1700"/>
        <end position="1727"/>
    </location>
</feature>
<gene>
    <name evidence="5" type="ORF">LY90DRAFT_671936</name>
</gene>
<reference evidence="5 6" key="1">
    <citation type="submission" date="2016-08" db="EMBL/GenBank/DDBJ databases">
        <title>A Parts List for Fungal Cellulosomes Revealed by Comparative Genomics.</title>
        <authorList>
            <consortium name="DOE Joint Genome Institute"/>
            <person name="Haitjema C.H."/>
            <person name="Gilmore S.P."/>
            <person name="Henske J.K."/>
            <person name="Solomon K.V."/>
            <person name="De Groot R."/>
            <person name="Kuo A."/>
            <person name="Mondo S.J."/>
            <person name="Salamov A.A."/>
            <person name="Labutti K."/>
            <person name="Zhao Z."/>
            <person name="Chiniquy J."/>
            <person name="Barry K."/>
            <person name="Brewer H.M."/>
            <person name="Purvine S.O."/>
            <person name="Wright A.T."/>
            <person name="Boxma B."/>
            <person name="Van Alen T."/>
            <person name="Hackstein J.H."/>
            <person name="Baker S.E."/>
            <person name="Grigoriev I.V."/>
            <person name="O'Malley M.A."/>
        </authorList>
    </citation>
    <scope>NUCLEOTIDE SEQUENCE [LARGE SCALE GENOMIC DNA]</scope>
    <source>
        <strain evidence="5 6">G1</strain>
    </source>
</reference>
<feature type="region of interest" description="Disordered" evidence="3">
    <location>
        <begin position="2192"/>
        <end position="2222"/>
    </location>
</feature>
<keyword evidence="1" id="KW-0103">Bromodomain</keyword>
<feature type="region of interest" description="Disordered" evidence="3">
    <location>
        <begin position="1762"/>
        <end position="1808"/>
    </location>
</feature>
<dbReference type="GO" id="GO:0006325">
    <property type="term" value="P:chromatin organization"/>
    <property type="evidence" value="ECO:0007669"/>
    <property type="project" value="UniProtKB-ARBA"/>
</dbReference>
<keyword evidence="2" id="KW-0863">Zinc-finger</keyword>
<feature type="compositionally biased region" description="Basic and acidic residues" evidence="3">
    <location>
        <begin position="1702"/>
        <end position="1727"/>
    </location>
</feature>
<dbReference type="InterPro" id="IPR036427">
    <property type="entry name" value="Bromodomain-like_sf"/>
</dbReference>
<dbReference type="EMBL" id="MCOG01000121">
    <property type="protein sequence ID" value="ORY42106.1"/>
    <property type="molecule type" value="Genomic_DNA"/>
</dbReference>
<dbReference type="Gene3D" id="1.20.920.10">
    <property type="entry name" value="Bromodomain-like"/>
    <property type="match status" value="1"/>
</dbReference>
<feature type="region of interest" description="Disordered" evidence="3">
    <location>
        <begin position="1820"/>
        <end position="1953"/>
    </location>
</feature>
<dbReference type="GO" id="GO:0008270">
    <property type="term" value="F:zinc ion binding"/>
    <property type="evidence" value="ECO:0007669"/>
    <property type="project" value="UniProtKB-KW"/>
</dbReference>
<feature type="compositionally biased region" description="Polar residues" evidence="3">
    <location>
        <begin position="1770"/>
        <end position="1784"/>
    </location>
</feature>
<dbReference type="PROSITE" id="PS50114">
    <property type="entry name" value="GATA_ZN_FINGER_2"/>
    <property type="match status" value="1"/>
</dbReference>
<dbReference type="SMART" id="SM00401">
    <property type="entry name" value="ZnF_GATA"/>
    <property type="match status" value="1"/>
</dbReference>
<dbReference type="OrthoDB" id="2162994at2759"/>
<organism evidence="5 6">
    <name type="scientific">Neocallimastix californiae</name>
    <dbReference type="NCBI Taxonomy" id="1754190"/>
    <lineage>
        <taxon>Eukaryota</taxon>
        <taxon>Fungi</taxon>
        <taxon>Fungi incertae sedis</taxon>
        <taxon>Chytridiomycota</taxon>
        <taxon>Chytridiomycota incertae sedis</taxon>
        <taxon>Neocallimastigomycetes</taxon>
        <taxon>Neocallimastigales</taxon>
        <taxon>Neocallimastigaceae</taxon>
        <taxon>Neocallimastix</taxon>
    </lineage>
</organism>
<evidence type="ECO:0000256" key="2">
    <source>
        <dbReference type="PROSITE-ProRule" id="PRU00094"/>
    </source>
</evidence>
<dbReference type="InterPro" id="IPR013088">
    <property type="entry name" value="Znf_NHR/GATA"/>
</dbReference>
<keyword evidence="2" id="KW-0479">Metal-binding</keyword>
<evidence type="ECO:0000256" key="1">
    <source>
        <dbReference type="ARBA" id="ARBA00023117"/>
    </source>
</evidence>
<dbReference type="SUPFAM" id="SSF47370">
    <property type="entry name" value="Bromodomain"/>
    <property type="match status" value="1"/>
</dbReference>
<feature type="compositionally biased region" description="Low complexity" evidence="3">
    <location>
        <begin position="172"/>
        <end position="187"/>
    </location>
</feature>
<evidence type="ECO:0000313" key="5">
    <source>
        <dbReference type="EMBL" id="ORY42106.1"/>
    </source>
</evidence>
<dbReference type="SUPFAM" id="SSF57716">
    <property type="entry name" value="Glucocorticoid receptor-like (DNA-binding domain)"/>
    <property type="match status" value="1"/>
</dbReference>
<dbReference type="CDD" id="cd00202">
    <property type="entry name" value="ZnF_GATA"/>
    <property type="match status" value="1"/>
</dbReference>
<accession>A0A1Y2C591</accession>
<dbReference type="GO" id="GO:0043565">
    <property type="term" value="F:sequence-specific DNA binding"/>
    <property type="evidence" value="ECO:0007669"/>
    <property type="project" value="InterPro"/>
</dbReference>
<dbReference type="STRING" id="1754190.A0A1Y2C591"/>
<feature type="region of interest" description="Disordered" evidence="3">
    <location>
        <begin position="905"/>
        <end position="974"/>
    </location>
</feature>
<feature type="region of interest" description="Disordered" evidence="3">
    <location>
        <begin position="172"/>
        <end position="194"/>
    </location>
</feature>
<evidence type="ECO:0000259" key="4">
    <source>
        <dbReference type="PROSITE" id="PS50114"/>
    </source>
</evidence>
<proteinExistence type="predicted"/>
<dbReference type="Pfam" id="PF00320">
    <property type="entry name" value="GATA"/>
    <property type="match status" value="1"/>
</dbReference>
<feature type="domain" description="GATA-type" evidence="4">
    <location>
        <begin position="2309"/>
        <end position="2345"/>
    </location>
</feature>
<keyword evidence="2" id="KW-0862">Zinc</keyword>
<dbReference type="Proteomes" id="UP000193920">
    <property type="component" value="Unassembled WGS sequence"/>
</dbReference>
<feature type="compositionally biased region" description="Pro residues" evidence="3">
    <location>
        <begin position="909"/>
        <end position="920"/>
    </location>
</feature>
<dbReference type="CDD" id="cd04369">
    <property type="entry name" value="Bromodomain"/>
    <property type="match status" value="1"/>
</dbReference>
<feature type="compositionally biased region" description="Acidic residues" evidence="3">
    <location>
        <begin position="1841"/>
        <end position="1951"/>
    </location>
</feature>
<keyword evidence="6" id="KW-1185">Reference proteome</keyword>
<dbReference type="GO" id="GO:0006355">
    <property type="term" value="P:regulation of DNA-templated transcription"/>
    <property type="evidence" value="ECO:0007669"/>
    <property type="project" value="InterPro"/>
</dbReference>
<evidence type="ECO:0000313" key="6">
    <source>
        <dbReference type="Proteomes" id="UP000193920"/>
    </source>
</evidence>
<feature type="compositionally biased region" description="Basic and acidic residues" evidence="3">
    <location>
        <begin position="1785"/>
        <end position="1805"/>
    </location>
</feature>
<dbReference type="InterPro" id="IPR000679">
    <property type="entry name" value="Znf_GATA"/>
</dbReference>
<feature type="compositionally biased region" description="Basic and acidic residues" evidence="3">
    <location>
        <begin position="931"/>
        <end position="974"/>
    </location>
</feature>
<feature type="compositionally biased region" description="Basic residues" evidence="3">
    <location>
        <begin position="2206"/>
        <end position="2221"/>
    </location>
</feature>
<feature type="region of interest" description="Disordered" evidence="3">
    <location>
        <begin position="1622"/>
        <end position="1643"/>
    </location>
</feature>
<sequence>MVAIFHSNSPKSISCTSKKVNLFQKAHVTSRTESKELRLDITSIASTSTSSSDRYLITSPNTTSKNFYLSSKESISNSLIPNLTSVDNISTYQKQHNHHSRLHSIPKIHKNSISSMRETANSADIDLISISINKDPKNNNSYQDSLDTVSNNKKAIDIQSFKNTIFETAISITPPSTTPSTPITPSSKDSASLDKSISSLKNSIESSKYLLKLKNTPTSQTSTPILHSTTSHYTRSCNNNKNNNCINIINHPKIDRSRILNNTDKLLTSTMHSNLFNTSSSIIKSNNGIYDNSFSNGEIDSNYIKNTTLSISHSKQNHLLKSKRNLHDSYYKISDSKNENIESKMSVEYKSLCMNLIEDLSKHADSGQFLNSLKGDIIMEKKYNSNNDNNNIVNDIIEKNDDEPKENDINSENSINLENIKSKYKNNKVNKNNTKLNYDLIKENINLNIIQRQLKEDKYSTIYSVFYDLQQMLLHCYRSYFKESNIIHRMGKNIENYLIEKIMEMPEDFLNELKDQCINDYQRHRKSLKSSSSYPVLSSFLKAIELPMLLEDEPKYKEDDDIMATDENHYEDSFEIFSSTRHDEQIKLCKKKEKEKLCLIFGKNNKIKIIRSKGKSVEGSISPLFETSTSCTPSSSTNKKPIAISFSKKRKYNQYEKKEEDTMPSFNYINWNMILKKIPKSYHFDTINHINKKIRYINKDSINIPINSYPKLLTYTYSKCSKGKLLNRHSKYKNYIIHQKRFGQCQNCTFHRNNNILSSKNFIFYISSDILKNSPWAELFHHFTNQSSLKQIKLKASNTEAFKENAFKSSTISSSSSFSSSSTNIEIKDIIKPDIGLQITEVPPETVKNDDPLNNKIEKGNSVVEMHERKELNDILITERSSSSISEFNKEDLIEKEKMKCLMNCNFLPPTPPSSSPPSSPMKFTEEDEEIKDKESQLIDFKEKEKEKEKKKEKEVEKDKVDLDSKEEKKEEGKNFMILDSKEEKKEEEKNSAILDSKENRKINKISEKKIINGDKKGKGKEVEDENEKKEILFTNKKLPAECFKNKTFQLNPIEWMEAKRSTKAFTEAALNSLKRKKESLTTLLIRQQIQNIIDTQMLIDHLNMNRNDNSLPPPFPSSMYPLNSLDMSLTNIPNLTNIDNSTLPSPLMNNTGTDLSITAGNEIPYDATNDFFDWDKVNNDNASSLQGLGDSTNIDATEPSLSLMSSTNPSLLTNLNSATTNFNHFNYYNDDIINSLMYLPSSTTSTTRSNDFSSSSSSTSSSLSLMNNVNDFNNLNLNNFANEEVNPFVNNITATPSSVDLFTLASKALDLNSSLLNSSTTSSLNSSDVAYNNNSIPYSSKLLANEATISLMNTKNLSFNSNIITKNSLLTDSLLLNPLDDSTSTIGFNNISSNLRFVPTNSLPLRHSRNYYHSSNISSTPPSVSYNSTLKYHHRHITSSNLFTTASNIATSLTAASKLTNPKTNQNKIHRNYPSTVNNLNHSSFNLLTKKNKNKNNLKTSSAVIHPLSSSVHHHSNTTLSKTLGISFSSKSSSLEKRKTPTTNNLKVSIEANKKKEDKVKTPTEILDEKSFISNENSSLKVISKESSNLNERVTTNPGLTIKSEVIPTLPTPTSDVMLGSGSNEKKEAQESLSSHLPITPIIGKNSSSNEISMPPSEFLNPSNFSCYDLLLNLSSNCNEPLISEMANHETIENININNMENEKSLNEASKDKKDEKKDDKSSKKEENNIKIEKEVSLFDKVKEPVCFDNVDHQITISKKTIQKDVSQEDSFQFHENTTIDNRNSMEEDPKETSDKTLKIEKSKQKQKRITISFDFSHGRDKRKDEVVDNKNIYINPNREEEEYDNNDNNDDELEDMEEDEETYDEEEYYEEESDYTDDEIEESDNTFNDVFEEEEEEDDDDDEEEEDVDVDEDEDENSEEEEEEDNDDDDEFEEEDDDEDEEEEEEEESTLSLMEMKRIKQQQNQNTSSYIKNNIIKINPPLPKIIVHTKKEDKSCNKIFTNIIINTNSNLKRKINNQKNGNHFIENTIEKDHDRDENNINNNTICIENNNSENNNKMEIDLPIRQEFVDVLELNDSLENIFDIESLTPENLIKIKESILLRSQEKKNKIRSNIGSLLSKEFRNITNKKEKVVNLSELILKESKNRKIGKKHGLLTRTIKKVRGRNALKVHSFIEANNNKNSNITLTSSVINSNNTTVPAPTRGKGRPKGQSGKSRKRWSTVNDQIISDQNKNYFYSINKENKDNKFKVEENGNTLYIKPEFKEKSNESIVTQVSVTTTSSIDPIAVITSTVPSSVITSTRNSHFYSSSPKQCTYCGSTSTPLWRHGPPESPRLCNSCGVKWKRGKILQSQPSGFPWNSISVDKKTEEFRALMRCVTSEKVLKVLGILKTCMTIAMRRQLERGEEVKIDIRNIDSRAWCQLYRYIKCQ</sequence>
<evidence type="ECO:0000256" key="3">
    <source>
        <dbReference type="SAM" id="MobiDB-lite"/>
    </source>
</evidence>
<feature type="compositionally biased region" description="Polar residues" evidence="3">
    <location>
        <begin position="2192"/>
        <end position="2201"/>
    </location>
</feature>
<feature type="compositionally biased region" description="Basic and acidic residues" evidence="3">
    <location>
        <begin position="1820"/>
        <end position="1830"/>
    </location>
</feature>
<name>A0A1Y2C591_9FUNG</name>
<comment type="caution">
    <text evidence="5">The sequence shown here is derived from an EMBL/GenBank/DDBJ whole genome shotgun (WGS) entry which is preliminary data.</text>
</comment>